<gene>
    <name evidence="7" type="ORF">GXN76_00625</name>
</gene>
<feature type="transmembrane region" description="Helical" evidence="5">
    <location>
        <begin position="141"/>
        <end position="163"/>
    </location>
</feature>
<feature type="transmembrane region" description="Helical" evidence="5">
    <location>
        <begin position="28"/>
        <end position="46"/>
    </location>
</feature>
<evidence type="ECO:0000256" key="1">
    <source>
        <dbReference type="ARBA" id="ARBA00004141"/>
    </source>
</evidence>
<dbReference type="RefSeq" id="WP_173219217.1">
    <property type="nucleotide sequence ID" value="NZ_CP048104.1"/>
</dbReference>
<feature type="domain" description="Yip1" evidence="6">
    <location>
        <begin position="10"/>
        <end position="197"/>
    </location>
</feature>
<evidence type="ECO:0000313" key="7">
    <source>
        <dbReference type="EMBL" id="QKG83107.1"/>
    </source>
</evidence>
<dbReference type="InterPro" id="IPR006977">
    <property type="entry name" value="Yip1_dom"/>
</dbReference>
<keyword evidence="8" id="KW-1185">Reference proteome</keyword>
<organism evidence="7 8">
    <name type="scientific">Kroppenstedtia pulmonis</name>
    <dbReference type="NCBI Taxonomy" id="1380685"/>
    <lineage>
        <taxon>Bacteria</taxon>
        <taxon>Bacillati</taxon>
        <taxon>Bacillota</taxon>
        <taxon>Bacilli</taxon>
        <taxon>Bacillales</taxon>
        <taxon>Thermoactinomycetaceae</taxon>
        <taxon>Kroppenstedtia</taxon>
    </lineage>
</organism>
<comment type="subcellular location">
    <subcellularLocation>
        <location evidence="1">Membrane</location>
        <topology evidence="1">Multi-pass membrane protein</topology>
    </subcellularLocation>
</comment>
<evidence type="ECO:0000256" key="4">
    <source>
        <dbReference type="ARBA" id="ARBA00023136"/>
    </source>
</evidence>
<feature type="transmembrane region" description="Helical" evidence="5">
    <location>
        <begin position="183"/>
        <end position="204"/>
    </location>
</feature>
<evidence type="ECO:0000256" key="3">
    <source>
        <dbReference type="ARBA" id="ARBA00022989"/>
    </source>
</evidence>
<reference evidence="7 8" key="1">
    <citation type="submission" date="2020-01" db="EMBL/GenBank/DDBJ databases">
        <authorList>
            <person name="Gulvik C.A."/>
            <person name="Batra D.G."/>
        </authorList>
    </citation>
    <scope>NUCLEOTIDE SEQUENCE [LARGE SCALE GENOMIC DNA]</scope>
    <source>
        <strain evidence="7 8">W9323</strain>
    </source>
</reference>
<dbReference type="Pfam" id="PF04893">
    <property type="entry name" value="Yip1"/>
    <property type="match status" value="1"/>
</dbReference>
<dbReference type="KEGG" id="kpul:GXN76_00625"/>
<feature type="transmembrane region" description="Helical" evidence="5">
    <location>
        <begin position="58"/>
        <end position="85"/>
    </location>
</feature>
<evidence type="ECO:0000259" key="6">
    <source>
        <dbReference type="Pfam" id="PF04893"/>
    </source>
</evidence>
<dbReference type="AlphaFoldDB" id="A0A7D3XNM4"/>
<accession>A0A7D3XNM4</accession>
<evidence type="ECO:0000313" key="8">
    <source>
        <dbReference type="Proteomes" id="UP000503088"/>
    </source>
</evidence>
<dbReference type="Proteomes" id="UP000503088">
    <property type="component" value="Chromosome"/>
</dbReference>
<name>A0A7D3XNM4_9BACL</name>
<feature type="transmembrane region" description="Helical" evidence="5">
    <location>
        <begin position="105"/>
        <end position="129"/>
    </location>
</feature>
<keyword evidence="2 5" id="KW-0812">Transmembrane</keyword>
<proteinExistence type="predicted"/>
<dbReference type="EMBL" id="CP048104">
    <property type="protein sequence ID" value="QKG83107.1"/>
    <property type="molecule type" value="Genomic_DNA"/>
</dbReference>
<sequence>MNSLNPFRTIWIHTRETVHELIEHNRPVMMYLLILLFGLNISLERASITNLADSTSLLAIPIIVLLLTPIMGFAVWFFGGLLVYWTGSWLGGIGTFKEMRIAVAWSTIPFALKTIIWVLQVILFGREMFAEITPRIDSSPLLTILLGLITLIDLIITAWFYVILSKSIGEAHNISSIKGFLSIVLGIALVLGCLLFLILVFSLIR</sequence>
<evidence type="ECO:0000256" key="5">
    <source>
        <dbReference type="SAM" id="Phobius"/>
    </source>
</evidence>
<evidence type="ECO:0000256" key="2">
    <source>
        <dbReference type="ARBA" id="ARBA00022692"/>
    </source>
</evidence>
<keyword evidence="3 5" id="KW-1133">Transmembrane helix</keyword>
<keyword evidence="4 5" id="KW-0472">Membrane</keyword>
<protein>
    <recommendedName>
        <fullName evidence="6">Yip1 domain-containing protein</fullName>
    </recommendedName>
</protein>
<dbReference type="GO" id="GO:0016020">
    <property type="term" value="C:membrane"/>
    <property type="evidence" value="ECO:0007669"/>
    <property type="project" value="UniProtKB-SubCell"/>
</dbReference>